<evidence type="ECO:0000313" key="8">
    <source>
        <dbReference type="Proteomes" id="UP000827092"/>
    </source>
</evidence>
<feature type="signal peptide" evidence="5">
    <location>
        <begin position="1"/>
        <end position="18"/>
    </location>
</feature>
<evidence type="ECO:0000256" key="4">
    <source>
        <dbReference type="SAM" id="MobiDB-lite"/>
    </source>
</evidence>
<dbReference type="InterPro" id="IPR043504">
    <property type="entry name" value="Peptidase_S1_PA_chymotrypsin"/>
</dbReference>
<evidence type="ECO:0000256" key="1">
    <source>
        <dbReference type="ARBA" id="ARBA00004613"/>
    </source>
</evidence>
<dbReference type="Proteomes" id="UP000827092">
    <property type="component" value="Unassembled WGS sequence"/>
</dbReference>
<dbReference type="GO" id="GO:0005576">
    <property type="term" value="C:extracellular region"/>
    <property type="evidence" value="ECO:0007669"/>
    <property type="project" value="UniProtKB-SubCell"/>
</dbReference>
<feature type="domain" description="Peptidase S1" evidence="6">
    <location>
        <begin position="335"/>
        <end position="606"/>
    </location>
</feature>
<evidence type="ECO:0000259" key="6">
    <source>
        <dbReference type="PROSITE" id="PS50240"/>
    </source>
</evidence>
<dbReference type="SUPFAM" id="SSF50494">
    <property type="entry name" value="Trypsin-like serine proteases"/>
    <property type="match status" value="1"/>
</dbReference>
<comment type="caution">
    <text evidence="7">The sequence shown here is derived from an EMBL/GenBank/DDBJ whole genome shotgun (WGS) entry which is preliminary data.</text>
</comment>
<dbReference type="AlphaFoldDB" id="A0AAV6TUL2"/>
<keyword evidence="8" id="KW-1185">Reference proteome</keyword>
<evidence type="ECO:0000256" key="3">
    <source>
        <dbReference type="ARBA" id="ARBA00023157"/>
    </source>
</evidence>
<evidence type="ECO:0000313" key="7">
    <source>
        <dbReference type="EMBL" id="KAG8175433.1"/>
    </source>
</evidence>
<keyword evidence="3" id="KW-1015">Disulfide bond</keyword>
<name>A0AAV6TUL2_9ARAC</name>
<organism evidence="7 8">
    <name type="scientific">Oedothorax gibbosus</name>
    <dbReference type="NCBI Taxonomy" id="931172"/>
    <lineage>
        <taxon>Eukaryota</taxon>
        <taxon>Metazoa</taxon>
        <taxon>Ecdysozoa</taxon>
        <taxon>Arthropoda</taxon>
        <taxon>Chelicerata</taxon>
        <taxon>Arachnida</taxon>
        <taxon>Araneae</taxon>
        <taxon>Araneomorphae</taxon>
        <taxon>Entelegynae</taxon>
        <taxon>Araneoidea</taxon>
        <taxon>Linyphiidae</taxon>
        <taxon>Erigoninae</taxon>
        <taxon>Oedothorax</taxon>
    </lineage>
</organism>
<dbReference type="PRINTS" id="PR00722">
    <property type="entry name" value="CHYMOTRYPSIN"/>
</dbReference>
<evidence type="ECO:0000256" key="2">
    <source>
        <dbReference type="ARBA" id="ARBA00022525"/>
    </source>
</evidence>
<feature type="region of interest" description="Disordered" evidence="4">
    <location>
        <begin position="30"/>
        <end position="84"/>
    </location>
</feature>
<reference evidence="7 8" key="1">
    <citation type="journal article" date="2022" name="Nat. Ecol. Evol.">
        <title>A masculinizing supergene underlies an exaggerated male reproductive morph in a spider.</title>
        <authorList>
            <person name="Hendrickx F."/>
            <person name="De Corte Z."/>
            <person name="Sonet G."/>
            <person name="Van Belleghem S.M."/>
            <person name="Kostlbacher S."/>
            <person name="Vangestel C."/>
        </authorList>
    </citation>
    <scope>NUCLEOTIDE SEQUENCE [LARGE SCALE GENOMIC DNA]</scope>
    <source>
        <strain evidence="7">W744_W776</strain>
    </source>
</reference>
<dbReference type="InterPro" id="IPR001254">
    <property type="entry name" value="Trypsin_dom"/>
</dbReference>
<dbReference type="InterPro" id="IPR009003">
    <property type="entry name" value="Peptidase_S1_PA"/>
</dbReference>
<dbReference type="EMBL" id="JAFNEN010001005">
    <property type="protein sequence ID" value="KAG8175433.1"/>
    <property type="molecule type" value="Genomic_DNA"/>
</dbReference>
<comment type="subcellular location">
    <subcellularLocation>
        <location evidence="1">Secreted</location>
    </subcellularLocation>
</comment>
<keyword evidence="2" id="KW-0964">Secreted</keyword>
<dbReference type="GO" id="GO:0006508">
    <property type="term" value="P:proteolysis"/>
    <property type="evidence" value="ECO:0007669"/>
    <property type="project" value="InterPro"/>
</dbReference>
<dbReference type="PANTHER" id="PTHR24258">
    <property type="entry name" value="SERINE PROTEASE-RELATED"/>
    <property type="match status" value="1"/>
</dbReference>
<feature type="region of interest" description="Disordered" evidence="4">
    <location>
        <begin position="100"/>
        <end position="122"/>
    </location>
</feature>
<proteinExistence type="predicted"/>
<dbReference type="CDD" id="cd00190">
    <property type="entry name" value="Tryp_SPc"/>
    <property type="match status" value="1"/>
</dbReference>
<dbReference type="InterPro" id="IPR001314">
    <property type="entry name" value="Peptidase_S1A"/>
</dbReference>
<dbReference type="FunFam" id="2.40.10.10:FF:000038">
    <property type="entry name" value="Serine protease"/>
    <property type="match status" value="1"/>
</dbReference>
<dbReference type="Pfam" id="PF00089">
    <property type="entry name" value="Trypsin"/>
    <property type="match status" value="1"/>
</dbReference>
<accession>A0AAV6TUL2</accession>
<keyword evidence="5" id="KW-0732">Signal</keyword>
<dbReference type="SMART" id="SM00020">
    <property type="entry name" value="Tryp_SPc"/>
    <property type="match status" value="1"/>
</dbReference>
<feature type="chain" id="PRO_5043753484" description="Peptidase S1 domain-containing protein" evidence="5">
    <location>
        <begin position="19"/>
        <end position="607"/>
    </location>
</feature>
<dbReference type="PANTHER" id="PTHR24258:SF129">
    <property type="entry name" value="LP15124P-RELATED"/>
    <property type="match status" value="1"/>
</dbReference>
<dbReference type="PROSITE" id="PS50240">
    <property type="entry name" value="TRYPSIN_DOM"/>
    <property type="match status" value="1"/>
</dbReference>
<dbReference type="GO" id="GO:0004252">
    <property type="term" value="F:serine-type endopeptidase activity"/>
    <property type="evidence" value="ECO:0007669"/>
    <property type="project" value="InterPro"/>
</dbReference>
<sequence>MKTLNVFVILASIAQVLSLNHAPIYQKSHLGRESAASPTEAPSQEEDGESARKLGARRRMSFVRRNERNSNRTPQMTLLKDDKVESRIMNKPQPYPEFAVRSTQTEKENIPNTTPNPTEKVPVVTSELPALPTTTQSINGEFELNFPPPIPEDDTKLMKPRYAAGNRTSNPPKDKILPLQLYNKIIVNPVEPPSPVNNKQMMEQWTPCICIPQHLCIDGLISISNEDGILNKKNEDVILNINNEDGILNSNKVPRQLKSSAHSIGDKTYPYAQSKILSSPMNAPNNGICETDEICCELNSNASIGIAGGDNYFSVATSLPEMPPEPNSTFPPESVIEGRKCGVRSAYGMQVRLQQLRYSPDDAEFGEYPWQVAILKRNAGAKKSYLCAGVLISSQWVASVAHCFNKVQGSQVLDLVVRLGDWDVQRTDEMYPYIERDVVGGVARHPEFDPETLQNDVALMRLRGPVDPSTPHVTPACLPATGQVYNDQKCWVSGWGKDSYGPDGTYQNVLKEVDVPVVSRALCNTYLRSTNLGPDFVLHNGFLCAGGEVGKDACTGDGGSPLVCQSGDQWYVVGLVSWGLGCGKPGVPGVYVNVLYYADWINNIINR</sequence>
<dbReference type="Gene3D" id="2.40.10.10">
    <property type="entry name" value="Trypsin-like serine proteases"/>
    <property type="match status" value="1"/>
</dbReference>
<protein>
    <recommendedName>
        <fullName evidence="6">Peptidase S1 domain-containing protein</fullName>
    </recommendedName>
</protein>
<evidence type="ECO:0000256" key="5">
    <source>
        <dbReference type="SAM" id="SignalP"/>
    </source>
</evidence>
<gene>
    <name evidence="7" type="ORF">JTE90_019131</name>
</gene>